<evidence type="ECO:0000256" key="1">
    <source>
        <dbReference type="SAM" id="MobiDB-lite"/>
    </source>
</evidence>
<protein>
    <submittedName>
        <fullName evidence="2">Uncharacterized protein</fullName>
    </submittedName>
</protein>
<gene>
    <name evidence="2" type="ORF">TeGR_g3255</name>
</gene>
<sequence length="66" mass="7578">MEALSSTPPHHFLPIPFPPPSPSRPRSPFPSPPSRFRKSANPNDPVEQERSEQIDFMARHAHRLLR</sequence>
<feature type="compositionally biased region" description="Pro residues" evidence="1">
    <location>
        <begin position="15"/>
        <end position="33"/>
    </location>
</feature>
<keyword evidence="3" id="KW-1185">Reference proteome</keyword>
<reference evidence="2 3" key="1">
    <citation type="journal article" date="2023" name="Commun. Biol.">
        <title>Genome analysis of Parmales, the sister group of diatoms, reveals the evolutionary specialization of diatoms from phago-mixotrophs to photoautotrophs.</title>
        <authorList>
            <person name="Ban H."/>
            <person name="Sato S."/>
            <person name="Yoshikawa S."/>
            <person name="Yamada K."/>
            <person name="Nakamura Y."/>
            <person name="Ichinomiya M."/>
            <person name="Sato N."/>
            <person name="Blanc-Mathieu R."/>
            <person name="Endo H."/>
            <person name="Kuwata A."/>
            <person name="Ogata H."/>
        </authorList>
    </citation>
    <scope>NUCLEOTIDE SEQUENCE [LARGE SCALE GENOMIC DNA]</scope>
</reference>
<evidence type="ECO:0000313" key="2">
    <source>
        <dbReference type="EMBL" id="GMI23424.1"/>
    </source>
</evidence>
<dbReference type="Proteomes" id="UP001165060">
    <property type="component" value="Unassembled WGS sequence"/>
</dbReference>
<feature type="region of interest" description="Disordered" evidence="1">
    <location>
        <begin position="1"/>
        <end position="52"/>
    </location>
</feature>
<accession>A0ABQ6MCC7</accession>
<comment type="caution">
    <text evidence="2">The sequence shown here is derived from an EMBL/GenBank/DDBJ whole genome shotgun (WGS) entry which is preliminary data.</text>
</comment>
<name>A0ABQ6MCC7_9STRA</name>
<evidence type="ECO:0000313" key="3">
    <source>
        <dbReference type="Proteomes" id="UP001165060"/>
    </source>
</evidence>
<dbReference type="EMBL" id="BRYB01001332">
    <property type="protein sequence ID" value="GMI23424.1"/>
    <property type="molecule type" value="Genomic_DNA"/>
</dbReference>
<organism evidence="2 3">
    <name type="scientific">Tetraparma gracilis</name>
    <dbReference type="NCBI Taxonomy" id="2962635"/>
    <lineage>
        <taxon>Eukaryota</taxon>
        <taxon>Sar</taxon>
        <taxon>Stramenopiles</taxon>
        <taxon>Ochrophyta</taxon>
        <taxon>Bolidophyceae</taxon>
        <taxon>Parmales</taxon>
        <taxon>Triparmaceae</taxon>
        <taxon>Tetraparma</taxon>
    </lineage>
</organism>
<proteinExistence type="predicted"/>